<organism evidence="3 4">
    <name type="scientific">Streptomyces stephensoniae</name>
    <dbReference type="NCBI Taxonomy" id="3375367"/>
    <lineage>
        <taxon>Bacteria</taxon>
        <taxon>Bacillati</taxon>
        <taxon>Actinomycetota</taxon>
        <taxon>Actinomycetes</taxon>
        <taxon>Kitasatosporales</taxon>
        <taxon>Streptomycetaceae</taxon>
        <taxon>Streptomyces</taxon>
    </lineage>
</organism>
<accession>A0ABU2W663</accession>
<sequence>MTAKRRWRQTDRHQQQREGYVSAPTVRRRQLGRTLRAMRERLSLTQEDAADGTRGKISPAKLSRIETARNAASASDVELLLDLYGVTDAELRRDIIRLTREGGQRGWWQSYRSVLSPVYQDLISLEAEATTIRTWQIASIPGLLQTPQYAHAAITSTAMSEAISDRVQALVDVRLARQSVLSRSEPLRLRAIIGEAALHTQLSDPAVMRDQLSRLVHFATLPNIDIQVLPIGAPLTVGQTGSFAILGFGNLTELSVVHLEQLTSALYVEDHTQVSTYADAHESLTAAALSVEKSLDLIKQARDQK</sequence>
<dbReference type="InterPro" id="IPR010982">
    <property type="entry name" value="Lambda_DNA-bd_dom_sf"/>
</dbReference>
<evidence type="ECO:0000313" key="3">
    <source>
        <dbReference type="EMBL" id="MDT0493354.1"/>
    </source>
</evidence>
<dbReference type="Pfam" id="PF13560">
    <property type="entry name" value="HTH_31"/>
    <property type="match status" value="1"/>
</dbReference>
<feature type="region of interest" description="Disordered" evidence="1">
    <location>
        <begin position="1"/>
        <end position="24"/>
    </location>
</feature>
<reference evidence="4" key="1">
    <citation type="submission" date="2023-07" db="EMBL/GenBank/DDBJ databases">
        <title>30 novel species of actinomycetes from the DSMZ collection.</title>
        <authorList>
            <person name="Nouioui I."/>
        </authorList>
    </citation>
    <scope>NUCLEOTIDE SEQUENCE [LARGE SCALE GENOMIC DNA]</scope>
    <source>
        <strain evidence="4">DSM 40932</strain>
    </source>
</reference>
<dbReference type="RefSeq" id="WP_311603490.1">
    <property type="nucleotide sequence ID" value="NZ_JAVRFG010000032.1"/>
</dbReference>
<evidence type="ECO:0000313" key="4">
    <source>
        <dbReference type="Proteomes" id="UP001180556"/>
    </source>
</evidence>
<dbReference type="InterPro" id="IPR043917">
    <property type="entry name" value="DUF5753"/>
</dbReference>
<feature type="domain" description="HTH cro/C1-type" evidence="2">
    <location>
        <begin position="35"/>
        <end position="91"/>
    </location>
</feature>
<name>A0ABU2W663_9ACTN</name>
<dbReference type="CDD" id="cd00093">
    <property type="entry name" value="HTH_XRE"/>
    <property type="match status" value="1"/>
</dbReference>
<evidence type="ECO:0000259" key="2">
    <source>
        <dbReference type="PROSITE" id="PS50943"/>
    </source>
</evidence>
<comment type="caution">
    <text evidence="3">The sequence shown here is derived from an EMBL/GenBank/DDBJ whole genome shotgun (WGS) entry which is preliminary data.</text>
</comment>
<dbReference type="Pfam" id="PF19054">
    <property type="entry name" value="DUF5753"/>
    <property type="match status" value="1"/>
</dbReference>
<protein>
    <submittedName>
        <fullName evidence="3">Helix-turn-helix transcriptional regulator</fullName>
    </submittedName>
</protein>
<dbReference type="Proteomes" id="UP001180556">
    <property type="component" value="Unassembled WGS sequence"/>
</dbReference>
<dbReference type="InterPro" id="IPR001387">
    <property type="entry name" value="Cro/C1-type_HTH"/>
</dbReference>
<dbReference type="SUPFAM" id="SSF47413">
    <property type="entry name" value="lambda repressor-like DNA-binding domains"/>
    <property type="match status" value="1"/>
</dbReference>
<gene>
    <name evidence="3" type="ORF">RM717_22895</name>
</gene>
<dbReference type="Gene3D" id="1.10.260.40">
    <property type="entry name" value="lambda repressor-like DNA-binding domains"/>
    <property type="match status" value="1"/>
</dbReference>
<dbReference type="PROSITE" id="PS50943">
    <property type="entry name" value="HTH_CROC1"/>
    <property type="match status" value="1"/>
</dbReference>
<dbReference type="EMBL" id="JAVRFG010000032">
    <property type="protein sequence ID" value="MDT0493354.1"/>
    <property type="molecule type" value="Genomic_DNA"/>
</dbReference>
<proteinExistence type="predicted"/>
<evidence type="ECO:0000256" key="1">
    <source>
        <dbReference type="SAM" id="MobiDB-lite"/>
    </source>
</evidence>
<dbReference type="SMART" id="SM00530">
    <property type="entry name" value="HTH_XRE"/>
    <property type="match status" value="1"/>
</dbReference>
<keyword evidence="4" id="KW-1185">Reference proteome</keyword>